<dbReference type="Proteomes" id="UP001600109">
    <property type="component" value="Unassembled WGS sequence"/>
</dbReference>
<dbReference type="Pfam" id="PF07642">
    <property type="entry name" value="BBP2"/>
    <property type="match status" value="1"/>
</dbReference>
<protein>
    <submittedName>
        <fullName evidence="2">Outer membrane beta-barrel protein</fullName>
    </submittedName>
</protein>
<gene>
    <name evidence="2" type="ORF">ACFX5E_07410</name>
</gene>
<dbReference type="InterPro" id="IPR036998">
    <property type="entry name" value="Porin_LamB_sf"/>
</dbReference>
<dbReference type="InterPro" id="IPR011486">
    <property type="entry name" value="BBP2"/>
</dbReference>
<name>A0ABW6HV74_9FLAO</name>
<keyword evidence="1" id="KW-0732">Signal</keyword>
<organism evidence="2 3">
    <name type="scientific">Flavobacterium xylosi</name>
    <dbReference type="NCBI Taxonomy" id="3230415"/>
    <lineage>
        <taxon>Bacteria</taxon>
        <taxon>Pseudomonadati</taxon>
        <taxon>Bacteroidota</taxon>
        <taxon>Flavobacteriia</taxon>
        <taxon>Flavobacteriales</taxon>
        <taxon>Flavobacteriaceae</taxon>
        <taxon>Flavobacterium</taxon>
    </lineage>
</organism>
<evidence type="ECO:0000313" key="3">
    <source>
        <dbReference type="Proteomes" id="UP001600109"/>
    </source>
</evidence>
<feature type="chain" id="PRO_5047463461" evidence="1">
    <location>
        <begin position="20"/>
        <end position="348"/>
    </location>
</feature>
<comment type="caution">
    <text evidence="2">The sequence shown here is derived from an EMBL/GenBank/DDBJ whole genome shotgun (WGS) entry which is preliminary data.</text>
</comment>
<evidence type="ECO:0000313" key="2">
    <source>
        <dbReference type="EMBL" id="MFE3867901.1"/>
    </source>
</evidence>
<evidence type="ECO:0000256" key="1">
    <source>
        <dbReference type="SAM" id="SignalP"/>
    </source>
</evidence>
<feature type="signal peptide" evidence="1">
    <location>
        <begin position="1"/>
        <end position="19"/>
    </location>
</feature>
<dbReference type="EMBL" id="JBHZPZ010000007">
    <property type="protein sequence ID" value="MFE3867901.1"/>
    <property type="molecule type" value="Genomic_DNA"/>
</dbReference>
<keyword evidence="3" id="KW-1185">Reference proteome</keyword>
<accession>A0ABW6HV74</accession>
<sequence>MKKVALTLALMLTTTLTFAQDAPAPATTFAGSTDAYYKYDFSNIDNSYTSFTNSHNSFELGMASIEASHKMGKASVFVDLGFGKRAAQFTYNDDATTFMIKQLNFTYEFSDKFKVIGGSFGTHLGYELVDAVDNKNYSMSYAFTYGPFFNTGVKAQYTSGKYSFMAGITNPTDFKSTIEAGSAQKTFIGQIAYAGDTGSAYFNVTSGSSNPSSDENKTQFDFVGSKKISDKFSLGFNGTYAMTNNDNDSSLDGEWFALVGYANYAVKQTVSLAYRLEYFDAKNATPGVGILAGSSVIGNTLSLNYKVGNLTIIPEIRVDLSSEDLFMDSNSSPSSSNAYVLLGTTYSF</sequence>
<reference evidence="2 3" key="1">
    <citation type="submission" date="2024-06" db="EMBL/GenBank/DDBJ databases">
        <title>Flavobacterium spp. isolated from glacier.</title>
        <authorList>
            <person name="Han D."/>
        </authorList>
    </citation>
    <scope>NUCLEOTIDE SEQUENCE [LARGE SCALE GENOMIC DNA]</scope>
    <source>
        <strain evidence="2 3">LS2P90</strain>
    </source>
</reference>
<dbReference type="RefSeq" id="WP_379854560.1">
    <property type="nucleotide sequence ID" value="NZ_JBHZPZ010000007.1"/>
</dbReference>
<proteinExistence type="predicted"/>
<dbReference type="Gene3D" id="2.40.170.10">
    <property type="entry name" value="Porin, LamB type"/>
    <property type="match status" value="1"/>
</dbReference>